<reference evidence="1" key="1">
    <citation type="submission" date="2018-02" db="EMBL/GenBank/DDBJ databases">
        <title>Rhizophora mucronata_Transcriptome.</title>
        <authorList>
            <person name="Meera S.P."/>
            <person name="Sreeshan A."/>
            <person name="Augustine A."/>
        </authorList>
    </citation>
    <scope>NUCLEOTIDE SEQUENCE</scope>
    <source>
        <tissue evidence="1">Leaf</tissue>
    </source>
</reference>
<dbReference type="AlphaFoldDB" id="A0A2P2QK13"/>
<name>A0A2P2QK13_RHIMU</name>
<organism evidence="1">
    <name type="scientific">Rhizophora mucronata</name>
    <name type="common">Asiatic mangrove</name>
    <dbReference type="NCBI Taxonomy" id="61149"/>
    <lineage>
        <taxon>Eukaryota</taxon>
        <taxon>Viridiplantae</taxon>
        <taxon>Streptophyta</taxon>
        <taxon>Embryophyta</taxon>
        <taxon>Tracheophyta</taxon>
        <taxon>Spermatophyta</taxon>
        <taxon>Magnoliopsida</taxon>
        <taxon>eudicotyledons</taxon>
        <taxon>Gunneridae</taxon>
        <taxon>Pentapetalae</taxon>
        <taxon>rosids</taxon>
        <taxon>fabids</taxon>
        <taxon>Malpighiales</taxon>
        <taxon>Rhizophoraceae</taxon>
        <taxon>Rhizophora</taxon>
    </lineage>
</organism>
<protein>
    <submittedName>
        <fullName evidence="1">Uncharacterized protein</fullName>
    </submittedName>
</protein>
<proteinExistence type="predicted"/>
<accession>A0A2P2QK13</accession>
<dbReference type="EMBL" id="GGEC01086827">
    <property type="protein sequence ID" value="MBX67311.1"/>
    <property type="molecule type" value="Transcribed_RNA"/>
</dbReference>
<evidence type="ECO:0000313" key="1">
    <source>
        <dbReference type="EMBL" id="MBX67311.1"/>
    </source>
</evidence>
<sequence>MLLCLLTRFCPFLIFGSYS</sequence>